<dbReference type="AlphaFoldDB" id="A0A2N7VAY8"/>
<dbReference type="OrthoDB" id="9813719at2"/>
<gene>
    <name evidence="1" type="ORF">C0Z18_32150</name>
</gene>
<dbReference type="Pfam" id="PF19866">
    <property type="entry name" value="DUF6339"/>
    <property type="match status" value="1"/>
</dbReference>
<sequence length="241" mass="27815">MRYPILTTMDASAYLASKRAGNPLDLDRLVKNRGDGEELDQAFINVLVADLANLRAKYPANGMKSQKNANRFEGDAARIIHEHIQLPPEIVADADFWLWLAIVHFSDMVEWRYGNPEHGTGLANYGVGARSENLIYRLWLRADLLLDDEADDRYHLCQRGQIDFYRSHLFRQGYANARSFARALIRFQYPNSDTTAPHLKVDQIRELVKRLRRLRANLFLEILDETECRKIIEDEAGRMPA</sequence>
<evidence type="ECO:0000313" key="1">
    <source>
        <dbReference type="EMBL" id="PMS14332.1"/>
    </source>
</evidence>
<proteinExistence type="predicted"/>
<comment type="caution">
    <text evidence="1">The sequence shown here is derived from an EMBL/GenBank/DDBJ whole genome shotgun (WGS) entry which is preliminary data.</text>
</comment>
<dbReference type="EMBL" id="PNYA01000053">
    <property type="protein sequence ID" value="PMS14332.1"/>
    <property type="molecule type" value="Genomic_DNA"/>
</dbReference>
<protein>
    <submittedName>
        <fullName evidence="1">Uncharacterized protein</fullName>
    </submittedName>
</protein>
<evidence type="ECO:0000313" key="2">
    <source>
        <dbReference type="Proteomes" id="UP000235616"/>
    </source>
</evidence>
<reference evidence="1 2" key="1">
    <citation type="submission" date="2018-01" db="EMBL/GenBank/DDBJ databases">
        <title>Whole genome analyses suggest that Burkholderia sensu lato contains two further novel genera in the rhizoxinica-symbiotica group Mycetohabitans gen. nov., and Trinickia gen. nov.: implications for the evolution of diazotrophy and nodulation in the Burkholderiaceae.</title>
        <authorList>
            <person name="Estrada-de los Santos P."/>
            <person name="Palmer M."/>
            <person name="Chavez-Ramirez B."/>
            <person name="Beukes C."/>
            <person name="Steenkamp E.T."/>
            <person name="Hirsch A.M."/>
            <person name="Manyaka P."/>
            <person name="Maluk M."/>
            <person name="Lafos M."/>
            <person name="Crook M."/>
            <person name="Gross E."/>
            <person name="Simon M.F."/>
            <person name="Bueno dos Reis Junior F."/>
            <person name="Poole P.S."/>
            <person name="Venter S.N."/>
            <person name="James E.K."/>
        </authorList>
    </citation>
    <scope>NUCLEOTIDE SEQUENCE [LARGE SCALE GENOMIC DNA]</scope>
    <source>
        <strain evidence="1 2">GIMN1.004</strain>
    </source>
</reference>
<dbReference type="RefSeq" id="WP_102649504.1">
    <property type="nucleotide sequence ID" value="NZ_PNYA01000053.1"/>
</dbReference>
<dbReference type="InterPro" id="IPR045920">
    <property type="entry name" value="DUF6339"/>
</dbReference>
<accession>A0A2N7VAY8</accession>
<keyword evidence="2" id="KW-1185">Reference proteome</keyword>
<name>A0A2N7VAY8_9BURK</name>
<organism evidence="1 2">
    <name type="scientific">Trinickia dabaoshanensis</name>
    <dbReference type="NCBI Taxonomy" id="564714"/>
    <lineage>
        <taxon>Bacteria</taxon>
        <taxon>Pseudomonadati</taxon>
        <taxon>Pseudomonadota</taxon>
        <taxon>Betaproteobacteria</taxon>
        <taxon>Burkholderiales</taxon>
        <taxon>Burkholderiaceae</taxon>
        <taxon>Trinickia</taxon>
    </lineage>
</organism>
<dbReference type="Proteomes" id="UP000235616">
    <property type="component" value="Unassembled WGS sequence"/>
</dbReference>